<dbReference type="Proteomes" id="UP000067708">
    <property type="component" value="Chromosome"/>
</dbReference>
<dbReference type="CDD" id="cd06316">
    <property type="entry name" value="PBP1_ABC_sugar_binding-like"/>
    <property type="match status" value="1"/>
</dbReference>
<dbReference type="PROSITE" id="PS51257">
    <property type="entry name" value="PROKAR_LIPOPROTEIN"/>
    <property type="match status" value="1"/>
</dbReference>
<evidence type="ECO:0000256" key="2">
    <source>
        <dbReference type="ARBA" id="ARBA00007639"/>
    </source>
</evidence>
<dbReference type="InterPro" id="IPR025997">
    <property type="entry name" value="SBP_2_dom"/>
</dbReference>
<keyword evidence="6" id="KW-0762">Sugar transport</keyword>
<dbReference type="GO" id="GO:0030313">
    <property type="term" value="C:cell envelope"/>
    <property type="evidence" value="ECO:0007669"/>
    <property type="project" value="UniProtKB-SubCell"/>
</dbReference>
<reference evidence="6 7" key="1">
    <citation type="journal article" date="2014" name="Int. J. Syst. Evol. Microbiol.">
        <title>Rhodoluna lacicola gen. nov., sp. nov., a planktonic freshwater bacterium with stream-lined genome.</title>
        <authorList>
            <person name="Hahn M."/>
            <person name="Schmidt J."/>
            <person name="Taipale S.J."/>
            <person name="Doolittle W.F."/>
            <person name="Koll U."/>
        </authorList>
    </citation>
    <scope>NUCLEOTIDE SEQUENCE [LARGE SCALE GENOMIC DNA]</scope>
    <source>
        <strain evidence="6 7">MWH-Ta8</strain>
    </source>
</reference>
<keyword evidence="3 4" id="KW-0732">Signal</keyword>
<feature type="chain" id="PRO_5038945839" evidence="4">
    <location>
        <begin position="21"/>
        <end position="385"/>
    </location>
</feature>
<keyword evidence="6" id="KW-0813">Transport</keyword>
<evidence type="ECO:0000256" key="1">
    <source>
        <dbReference type="ARBA" id="ARBA00004196"/>
    </source>
</evidence>
<dbReference type="Pfam" id="PF13407">
    <property type="entry name" value="Peripla_BP_4"/>
    <property type="match status" value="1"/>
</dbReference>
<proteinExistence type="inferred from homology"/>
<dbReference type="OrthoDB" id="1957427at2"/>
<dbReference type="KEGG" id="rla:Rhola_00000970"/>
<dbReference type="EMBL" id="CP007490">
    <property type="protein sequence ID" value="AIC46927.1"/>
    <property type="molecule type" value="Genomic_DNA"/>
</dbReference>
<feature type="domain" description="Periplasmic binding protein" evidence="5">
    <location>
        <begin position="84"/>
        <end position="340"/>
    </location>
</feature>
<sequence>MKRSKSIAVSLAAISALLLAGCSSPGTEASSSTDSKAIVLDAASLTPNGIIGKGKNGEEPASVDALQLTDEEKAKVKAGKFTAAIAMQTMDIDWSRLTLKGIQDTFDSLGIKVVGVTDAKFDVQQQIADLENLITKKPDVIISIPVDDVATAEAYKKVSAAGIKLIFIHMPASGLKYPADYQAVVAPDNQGNGEIAAAALSKYIPENGVAGIVDFAVDFYTTNQRTLRVKNWFSENRPDVKIKEVGFTDTTAVGPITANFVTANPDVNGLFIIWDSPAMQSVAALRSAGVTLPITTIDLGTEDAVDMAGDGYIKAVGAQRPYDQGVAEALAAANALLGKKVPAWVALPAVAVTPGNLLESYKSIFGTEVPKEIVDACNTSGICGK</sequence>
<dbReference type="InterPro" id="IPR028082">
    <property type="entry name" value="Peripla_BP_I"/>
</dbReference>
<comment type="similarity">
    <text evidence="2">Belongs to the bacterial solute-binding protein 2 family.</text>
</comment>
<dbReference type="PATRIC" id="fig|529884.3.peg.92"/>
<evidence type="ECO:0000256" key="3">
    <source>
        <dbReference type="ARBA" id="ARBA00022729"/>
    </source>
</evidence>
<name>A0A060JEB3_9MICO</name>
<keyword evidence="7" id="KW-1185">Reference proteome</keyword>
<dbReference type="SUPFAM" id="SSF53822">
    <property type="entry name" value="Periplasmic binding protein-like I"/>
    <property type="match status" value="1"/>
</dbReference>
<dbReference type="PANTHER" id="PTHR46847:SF1">
    <property type="entry name" value="D-ALLOSE-BINDING PERIPLASMIC PROTEIN-RELATED"/>
    <property type="match status" value="1"/>
</dbReference>
<evidence type="ECO:0000313" key="7">
    <source>
        <dbReference type="Proteomes" id="UP000067708"/>
    </source>
</evidence>
<dbReference type="Gene3D" id="3.40.50.2300">
    <property type="match status" value="2"/>
</dbReference>
<protein>
    <submittedName>
        <fullName evidence="6">ABC-type sugar transport system, periplasmic component</fullName>
    </submittedName>
</protein>
<evidence type="ECO:0000256" key="4">
    <source>
        <dbReference type="SAM" id="SignalP"/>
    </source>
</evidence>
<dbReference type="GO" id="GO:0030246">
    <property type="term" value="F:carbohydrate binding"/>
    <property type="evidence" value="ECO:0007669"/>
    <property type="project" value="UniProtKB-ARBA"/>
</dbReference>
<organism evidence="6 7">
    <name type="scientific">Rhodoluna lacicola</name>
    <dbReference type="NCBI Taxonomy" id="529884"/>
    <lineage>
        <taxon>Bacteria</taxon>
        <taxon>Bacillati</taxon>
        <taxon>Actinomycetota</taxon>
        <taxon>Actinomycetes</taxon>
        <taxon>Micrococcales</taxon>
        <taxon>Microbacteriaceae</taxon>
        <taxon>Luna cluster</taxon>
        <taxon>Luna-1 subcluster</taxon>
        <taxon>Rhodoluna</taxon>
    </lineage>
</organism>
<dbReference type="STRING" id="529884.Rhola_00000970"/>
<dbReference type="eggNOG" id="COG1879">
    <property type="taxonomic scope" value="Bacteria"/>
</dbReference>
<dbReference type="RefSeq" id="WP_038501613.1">
    <property type="nucleotide sequence ID" value="NZ_CP007490.1"/>
</dbReference>
<evidence type="ECO:0000259" key="5">
    <source>
        <dbReference type="Pfam" id="PF13407"/>
    </source>
</evidence>
<dbReference type="PANTHER" id="PTHR46847">
    <property type="entry name" value="D-ALLOSE-BINDING PERIPLASMIC PROTEIN-RELATED"/>
    <property type="match status" value="1"/>
</dbReference>
<dbReference type="AlphaFoldDB" id="A0A060JEB3"/>
<evidence type="ECO:0000313" key="6">
    <source>
        <dbReference type="EMBL" id="AIC46927.1"/>
    </source>
</evidence>
<dbReference type="HOGENOM" id="CLU_037628_3_4_11"/>
<accession>A0A060JEB3</accession>
<gene>
    <name evidence="6" type="ORF">Rhola_00000970</name>
</gene>
<feature type="signal peptide" evidence="4">
    <location>
        <begin position="1"/>
        <end position="20"/>
    </location>
</feature>
<comment type="subcellular location">
    <subcellularLocation>
        <location evidence="1">Cell envelope</location>
    </subcellularLocation>
</comment>